<reference evidence="18" key="1">
    <citation type="submission" date="2021-04" db="EMBL/GenBank/DDBJ databases">
        <authorList>
            <consortium name="Wellcome Sanger Institute Data Sharing"/>
        </authorList>
    </citation>
    <scope>NUCLEOTIDE SEQUENCE [LARGE SCALE GENOMIC DNA]</scope>
</reference>
<reference evidence="18" key="2">
    <citation type="submission" date="2025-08" db="UniProtKB">
        <authorList>
            <consortium name="Ensembl"/>
        </authorList>
    </citation>
    <scope>IDENTIFICATION</scope>
</reference>
<dbReference type="FunFam" id="3.40.50.300:FF:000114">
    <property type="entry name" value="ATP-dependent RNA helicase DDX6"/>
    <property type="match status" value="1"/>
</dbReference>
<feature type="compositionally biased region" description="Polar residues" evidence="14">
    <location>
        <begin position="17"/>
        <end position="40"/>
    </location>
</feature>
<dbReference type="Gene3D" id="3.40.50.300">
    <property type="entry name" value="P-loop containing nucleotide triphosphate hydrolases"/>
    <property type="match status" value="2"/>
</dbReference>
<dbReference type="SUPFAM" id="SSF52540">
    <property type="entry name" value="P-loop containing nucleoside triphosphate hydrolases"/>
    <property type="match status" value="1"/>
</dbReference>
<evidence type="ECO:0000256" key="12">
    <source>
        <dbReference type="PROSITE-ProRule" id="PRU00552"/>
    </source>
</evidence>
<dbReference type="Proteomes" id="UP000265040">
    <property type="component" value="Chromosome 11"/>
</dbReference>
<feature type="domain" description="DEAD-box RNA helicase Q" evidence="17">
    <location>
        <begin position="89"/>
        <end position="117"/>
    </location>
</feature>
<dbReference type="InterPro" id="IPR014001">
    <property type="entry name" value="Helicase_ATP-bd"/>
</dbReference>
<dbReference type="SMART" id="SM00487">
    <property type="entry name" value="DEXDc"/>
    <property type="match status" value="1"/>
</dbReference>
<dbReference type="AlphaFoldDB" id="A0A7N6A041"/>
<keyword evidence="8" id="KW-0694">RNA-binding</keyword>
<comment type="catalytic activity">
    <reaction evidence="11">
        <text>ATP + H2O = ADP + phosphate + H(+)</text>
        <dbReference type="Rhea" id="RHEA:13065"/>
        <dbReference type="ChEBI" id="CHEBI:15377"/>
        <dbReference type="ChEBI" id="CHEBI:15378"/>
        <dbReference type="ChEBI" id="CHEBI:30616"/>
        <dbReference type="ChEBI" id="CHEBI:43474"/>
        <dbReference type="ChEBI" id="CHEBI:456216"/>
        <dbReference type="EC" id="3.6.4.13"/>
    </reaction>
</comment>
<dbReference type="FunFam" id="3.40.50.300:FF:000364">
    <property type="entry name" value="ATP-dependent RNA helicase DDX6"/>
    <property type="match status" value="1"/>
</dbReference>
<comment type="similarity">
    <text evidence="9">Belongs to the DEAD box helicase family. DDX6/DHH1 subfamily.</text>
</comment>
<dbReference type="InterPro" id="IPR027417">
    <property type="entry name" value="P-loop_NTPase"/>
</dbReference>
<evidence type="ECO:0000256" key="10">
    <source>
        <dbReference type="ARBA" id="ARBA00041970"/>
    </source>
</evidence>
<evidence type="ECO:0000313" key="18">
    <source>
        <dbReference type="Ensembl" id="ENSATEP00000041225.1"/>
    </source>
</evidence>
<keyword evidence="7 13" id="KW-0067">ATP-binding</keyword>
<dbReference type="SMART" id="SM00490">
    <property type="entry name" value="HELICc"/>
    <property type="match status" value="1"/>
</dbReference>
<keyword evidence="5 13" id="KW-0378">Hydrolase</keyword>
<dbReference type="Pfam" id="PF00270">
    <property type="entry name" value="DEAD"/>
    <property type="match status" value="1"/>
</dbReference>
<dbReference type="GeneTree" id="ENSGT00940000165835"/>
<dbReference type="FunCoup" id="A0A7N6A041">
    <property type="interactions" value="793"/>
</dbReference>
<keyword evidence="3" id="KW-0963">Cytoplasm</keyword>
<dbReference type="Pfam" id="PF00271">
    <property type="entry name" value="Helicase_C"/>
    <property type="match status" value="1"/>
</dbReference>
<evidence type="ECO:0000256" key="2">
    <source>
        <dbReference type="ARBA" id="ARBA00012552"/>
    </source>
</evidence>
<evidence type="ECO:0000256" key="11">
    <source>
        <dbReference type="ARBA" id="ARBA00047984"/>
    </source>
</evidence>
<evidence type="ECO:0000256" key="1">
    <source>
        <dbReference type="ARBA" id="ARBA00004201"/>
    </source>
</evidence>
<dbReference type="InterPro" id="IPR014014">
    <property type="entry name" value="RNA_helicase_DEAD_Q_motif"/>
</dbReference>
<accession>A0A7N6A041</accession>
<proteinExistence type="inferred from homology"/>
<dbReference type="GO" id="GO:0000932">
    <property type="term" value="C:P-body"/>
    <property type="evidence" value="ECO:0007669"/>
    <property type="project" value="UniProtKB-SubCell"/>
</dbReference>
<dbReference type="CDD" id="cd17940">
    <property type="entry name" value="DEADc_DDX6"/>
    <property type="match status" value="1"/>
</dbReference>
<dbReference type="PANTHER" id="PTHR47960">
    <property type="entry name" value="DEAD-BOX ATP-DEPENDENT RNA HELICASE 50"/>
    <property type="match status" value="1"/>
</dbReference>
<evidence type="ECO:0000313" key="19">
    <source>
        <dbReference type="Proteomes" id="UP000265040"/>
    </source>
</evidence>
<dbReference type="InterPro" id="IPR000629">
    <property type="entry name" value="RNA-helicase_DEAD-box_CS"/>
</dbReference>
<evidence type="ECO:0000256" key="13">
    <source>
        <dbReference type="RuleBase" id="RU000492"/>
    </source>
</evidence>
<evidence type="ECO:0000256" key="7">
    <source>
        <dbReference type="ARBA" id="ARBA00022840"/>
    </source>
</evidence>
<reference evidence="18" key="3">
    <citation type="submission" date="2025-09" db="UniProtKB">
        <authorList>
            <consortium name="Ensembl"/>
        </authorList>
    </citation>
    <scope>IDENTIFICATION</scope>
</reference>
<dbReference type="GO" id="GO:0003724">
    <property type="term" value="F:RNA helicase activity"/>
    <property type="evidence" value="ECO:0007669"/>
    <property type="project" value="UniProtKB-EC"/>
</dbReference>
<feature type="domain" description="Helicase ATP-binding" evidence="15">
    <location>
        <begin position="120"/>
        <end position="291"/>
    </location>
</feature>
<dbReference type="GO" id="GO:0016787">
    <property type="term" value="F:hydrolase activity"/>
    <property type="evidence" value="ECO:0007669"/>
    <property type="project" value="UniProtKB-KW"/>
</dbReference>
<feature type="domain" description="Helicase C-terminal" evidence="16">
    <location>
        <begin position="312"/>
        <end position="472"/>
    </location>
</feature>
<evidence type="ECO:0000256" key="5">
    <source>
        <dbReference type="ARBA" id="ARBA00022801"/>
    </source>
</evidence>
<dbReference type="PROSITE" id="PS51195">
    <property type="entry name" value="Q_MOTIF"/>
    <property type="match status" value="1"/>
</dbReference>
<evidence type="ECO:0000256" key="14">
    <source>
        <dbReference type="SAM" id="MobiDB-lite"/>
    </source>
</evidence>
<dbReference type="GO" id="GO:0003723">
    <property type="term" value="F:RNA binding"/>
    <property type="evidence" value="ECO:0007669"/>
    <property type="project" value="UniProtKB-KW"/>
</dbReference>
<evidence type="ECO:0000256" key="9">
    <source>
        <dbReference type="ARBA" id="ARBA00038316"/>
    </source>
</evidence>
<dbReference type="PROSITE" id="PS00039">
    <property type="entry name" value="DEAD_ATP_HELICASE"/>
    <property type="match status" value="1"/>
</dbReference>
<dbReference type="PROSITE" id="PS51194">
    <property type="entry name" value="HELICASE_CTER"/>
    <property type="match status" value="1"/>
</dbReference>
<evidence type="ECO:0000259" key="17">
    <source>
        <dbReference type="PROSITE" id="PS51195"/>
    </source>
</evidence>
<keyword evidence="6 13" id="KW-0347">Helicase</keyword>
<keyword evidence="19" id="KW-1185">Reference proteome</keyword>
<evidence type="ECO:0000256" key="6">
    <source>
        <dbReference type="ARBA" id="ARBA00022806"/>
    </source>
</evidence>
<dbReference type="InParanoid" id="A0A7N6A041"/>
<feature type="region of interest" description="Disordered" evidence="14">
    <location>
        <begin position="1"/>
        <end position="83"/>
    </location>
</feature>
<keyword evidence="4 13" id="KW-0547">Nucleotide-binding</keyword>
<dbReference type="EC" id="3.6.4.13" evidence="2"/>
<sequence>MATARTEIVGPVVMGLSKQNGQLRGQTKPASVQPAPTTQGKALGPPQKAGNAPQDGGGIKFGDDWKKSLQLPPKDNRVKTSDVTSTKGNEFEDYCLKRELLMGIFEMGWEKPSPVQEESIPIALSGRDILARAKNGTGKSGAYLIPLLERLDMKKDHIQAIVMVPTRELALQVSQICIQISKHLGGVKVMATTGGTNLRDDIMRLDETVHVVIATPGRILDLIKKGVAKVDKVQMMVMDEADKLLSQDFVVLIEDIIGFLPKNRQILLYSATFPISVQKFMLSHWAQICVCALSHLQKPYEINLMEELTLKGITQFYAYVTERQKVHCLNTLFSRLQINQSIIFCNSTQRVELLAKKITQLGYSCFYIHAKMMQEYRNRVFHDFRNGLCRNLVCTDLFTRGIDIQAVNVVINFDFPKNAETYLHRIGRSGRFGHLGLAINLITSEDRFNLKAIEDQLVTDIKPIPSSIDKSLYVAEYHSTSTDCDVEEAEEKPSRQQDST</sequence>
<comment type="subcellular location">
    <subcellularLocation>
        <location evidence="1">Cytoplasm</location>
        <location evidence="1">P-body</location>
    </subcellularLocation>
</comment>
<dbReference type="OrthoDB" id="10265785at2759"/>
<feature type="short sequence motif" description="Q motif" evidence="12">
    <location>
        <begin position="89"/>
        <end position="117"/>
    </location>
</feature>
<dbReference type="GO" id="GO:0005524">
    <property type="term" value="F:ATP binding"/>
    <property type="evidence" value="ECO:0007669"/>
    <property type="project" value="UniProtKB-KW"/>
</dbReference>
<evidence type="ECO:0000256" key="8">
    <source>
        <dbReference type="ARBA" id="ARBA00022884"/>
    </source>
</evidence>
<dbReference type="InterPro" id="IPR011545">
    <property type="entry name" value="DEAD/DEAH_box_helicase_dom"/>
</dbReference>
<organism evidence="18 19">
    <name type="scientific">Anabas testudineus</name>
    <name type="common">Climbing perch</name>
    <name type="synonym">Anthias testudineus</name>
    <dbReference type="NCBI Taxonomy" id="64144"/>
    <lineage>
        <taxon>Eukaryota</taxon>
        <taxon>Metazoa</taxon>
        <taxon>Chordata</taxon>
        <taxon>Craniata</taxon>
        <taxon>Vertebrata</taxon>
        <taxon>Euteleostomi</taxon>
        <taxon>Actinopterygii</taxon>
        <taxon>Neopterygii</taxon>
        <taxon>Teleostei</taxon>
        <taxon>Neoteleostei</taxon>
        <taxon>Acanthomorphata</taxon>
        <taxon>Anabantaria</taxon>
        <taxon>Anabantiformes</taxon>
        <taxon>Anabantoidei</taxon>
        <taxon>Anabantidae</taxon>
        <taxon>Anabas</taxon>
    </lineage>
</organism>
<evidence type="ECO:0000259" key="16">
    <source>
        <dbReference type="PROSITE" id="PS51194"/>
    </source>
</evidence>
<name>A0A7N6A041_ANATE</name>
<protein>
    <recommendedName>
        <fullName evidence="2">RNA helicase</fullName>
        <ecNumber evidence="2">3.6.4.13</ecNumber>
    </recommendedName>
    <alternativeName>
        <fullName evidence="10">DEAD box protein 6</fullName>
    </alternativeName>
</protein>
<evidence type="ECO:0000259" key="15">
    <source>
        <dbReference type="PROSITE" id="PS51192"/>
    </source>
</evidence>
<evidence type="ECO:0000256" key="4">
    <source>
        <dbReference type="ARBA" id="ARBA00022741"/>
    </source>
</evidence>
<dbReference type="PROSITE" id="PS51192">
    <property type="entry name" value="HELICASE_ATP_BIND_1"/>
    <property type="match status" value="1"/>
</dbReference>
<evidence type="ECO:0000256" key="3">
    <source>
        <dbReference type="ARBA" id="ARBA00022490"/>
    </source>
</evidence>
<dbReference type="Ensembl" id="ENSATET00000058804.2">
    <property type="protein sequence ID" value="ENSATEP00000041225.1"/>
    <property type="gene ID" value="ENSATEG00000005424.3"/>
</dbReference>
<dbReference type="CDD" id="cd18787">
    <property type="entry name" value="SF2_C_DEAD"/>
    <property type="match status" value="1"/>
</dbReference>
<dbReference type="InterPro" id="IPR001650">
    <property type="entry name" value="Helicase_C-like"/>
</dbReference>